<organism evidence="1 2">
    <name type="scientific">Vibrio rhizosphaerae</name>
    <dbReference type="NCBI Taxonomy" id="398736"/>
    <lineage>
        <taxon>Bacteria</taxon>
        <taxon>Pseudomonadati</taxon>
        <taxon>Pseudomonadota</taxon>
        <taxon>Gammaproteobacteria</taxon>
        <taxon>Vibrionales</taxon>
        <taxon>Vibrionaceae</taxon>
        <taxon>Vibrio</taxon>
    </lineage>
</organism>
<evidence type="ECO:0000313" key="2">
    <source>
        <dbReference type="Proteomes" id="UP001279860"/>
    </source>
</evidence>
<dbReference type="EMBL" id="JAWRCP010000002">
    <property type="protein sequence ID" value="MDW6094011.1"/>
    <property type="molecule type" value="Genomic_DNA"/>
</dbReference>
<evidence type="ECO:0000313" key="1">
    <source>
        <dbReference type="EMBL" id="MDW6094011.1"/>
    </source>
</evidence>
<name>A0ABU4IZ60_9VIBR</name>
<accession>A0ABU4IZ60</accession>
<dbReference type="RefSeq" id="WP_318585365.1">
    <property type="nucleotide sequence ID" value="NZ_JAWRCP010000002.1"/>
</dbReference>
<dbReference type="Proteomes" id="UP001279860">
    <property type="component" value="Unassembled WGS sequence"/>
</dbReference>
<comment type="caution">
    <text evidence="1">The sequence shown here is derived from an EMBL/GenBank/DDBJ whole genome shotgun (WGS) entry which is preliminary data.</text>
</comment>
<sequence>MQSGLGIPVQTDRHFSATDIANEIGVSAQKIGRVANKYNLKTDEFGEWRLTKAANNSKQLEAFFYNDQGRRKIIEILR</sequence>
<proteinExistence type="predicted"/>
<keyword evidence="2" id="KW-1185">Reference proteome</keyword>
<protein>
    <submittedName>
        <fullName evidence="1">Uncharacterized protein</fullName>
    </submittedName>
</protein>
<gene>
    <name evidence="1" type="ORF">SBX64_15845</name>
</gene>
<reference evidence="1 2" key="1">
    <citation type="submission" date="2023-11" db="EMBL/GenBank/DDBJ databases">
        <title>Plant-associative lifestyle of Vibrio porteresiae and its evolutionary dynamics.</title>
        <authorList>
            <person name="Rameshkumar N."/>
            <person name="Kirti K."/>
        </authorList>
    </citation>
    <scope>NUCLEOTIDE SEQUENCE [LARGE SCALE GENOMIC DNA]</scope>
    <source>
        <strain evidence="1 2">MSSRF7</strain>
    </source>
</reference>